<feature type="chain" id="PRO_5025335962" description="Ecp2 effector protein domain-containing protein" evidence="1">
    <location>
        <begin position="19"/>
        <end position="261"/>
    </location>
</feature>
<organism evidence="2 3">
    <name type="scientific">Sporormia fimetaria CBS 119925</name>
    <dbReference type="NCBI Taxonomy" id="1340428"/>
    <lineage>
        <taxon>Eukaryota</taxon>
        <taxon>Fungi</taxon>
        <taxon>Dikarya</taxon>
        <taxon>Ascomycota</taxon>
        <taxon>Pezizomycotina</taxon>
        <taxon>Dothideomycetes</taxon>
        <taxon>Pleosporomycetidae</taxon>
        <taxon>Pleosporales</taxon>
        <taxon>Sporormiaceae</taxon>
        <taxon>Sporormia</taxon>
    </lineage>
</organism>
<gene>
    <name evidence="2" type="ORF">M011DRAFT_486471</name>
</gene>
<keyword evidence="3" id="KW-1185">Reference proteome</keyword>
<dbReference type="EMBL" id="MU006572">
    <property type="protein sequence ID" value="KAF2747636.1"/>
    <property type="molecule type" value="Genomic_DNA"/>
</dbReference>
<protein>
    <recommendedName>
        <fullName evidence="4">Ecp2 effector protein domain-containing protein</fullName>
    </recommendedName>
</protein>
<evidence type="ECO:0000313" key="3">
    <source>
        <dbReference type="Proteomes" id="UP000799440"/>
    </source>
</evidence>
<evidence type="ECO:0000313" key="2">
    <source>
        <dbReference type="EMBL" id="KAF2747636.1"/>
    </source>
</evidence>
<proteinExistence type="predicted"/>
<accession>A0A6A6VCL7</accession>
<sequence>MKLITLFAISAFGALVDAGPTFKREEDDKQDAVASNGATGLSDNVNSDAATAGALVHGEVNVEIGGRPAFVGTEAHQQIYDIVYNCLTYMCPEWRVANQPACDLEACCRAEDMSRREEPSGQYKKDGYIEICVKRGFFNYNNDIRHTLFELVAGAVRQQTNPDINDDGNCFWQEYAGRKDKEHVCMVGEHVRARAHVGSNKYALLNVHVGFSHGTPKLKAGNGYACQKHVGTVWDHVNRISAPRLSSIFGVPFFDSYVTCH</sequence>
<evidence type="ECO:0000256" key="1">
    <source>
        <dbReference type="SAM" id="SignalP"/>
    </source>
</evidence>
<name>A0A6A6VCL7_9PLEO</name>
<reference evidence="2" key="1">
    <citation type="journal article" date="2020" name="Stud. Mycol.">
        <title>101 Dothideomycetes genomes: a test case for predicting lifestyles and emergence of pathogens.</title>
        <authorList>
            <person name="Haridas S."/>
            <person name="Albert R."/>
            <person name="Binder M."/>
            <person name="Bloem J."/>
            <person name="Labutti K."/>
            <person name="Salamov A."/>
            <person name="Andreopoulos B."/>
            <person name="Baker S."/>
            <person name="Barry K."/>
            <person name="Bills G."/>
            <person name="Bluhm B."/>
            <person name="Cannon C."/>
            <person name="Castanera R."/>
            <person name="Culley D."/>
            <person name="Daum C."/>
            <person name="Ezra D."/>
            <person name="Gonzalez J."/>
            <person name="Henrissat B."/>
            <person name="Kuo A."/>
            <person name="Liang C."/>
            <person name="Lipzen A."/>
            <person name="Lutzoni F."/>
            <person name="Magnuson J."/>
            <person name="Mondo S."/>
            <person name="Nolan M."/>
            <person name="Ohm R."/>
            <person name="Pangilinan J."/>
            <person name="Park H.-J."/>
            <person name="Ramirez L."/>
            <person name="Alfaro M."/>
            <person name="Sun H."/>
            <person name="Tritt A."/>
            <person name="Yoshinaga Y."/>
            <person name="Zwiers L.-H."/>
            <person name="Turgeon B."/>
            <person name="Goodwin S."/>
            <person name="Spatafora J."/>
            <person name="Crous P."/>
            <person name="Grigoriev I."/>
        </authorList>
    </citation>
    <scope>NUCLEOTIDE SEQUENCE</scope>
    <source>
        <strain evidence="2">CBS 119925</strain>
    </source>
</reference>
<dbReference type="AlphaFoldDB" id="A0A6A6VCL7"/>
<evidence type="ECO:0008006" key="4">
    <source>
        <dbReference type="Google" id="ProtNLM"/>
    </source>
</evidence>
<dbReference type="Proteomes" id="UP000799440">
    <property type="component" value="Unassembled WGS sequence"/>
</dbReference>
<feature type="signal peptide" evidence="1">
    <location>
        <begin position="1"/>
        <end position="18"/>
    </location>
</feature>
<keyword evidence="1" id="KW-0732">Signal</keyword>